<evidence type="ECO:0000259" key="1">
    <source>
        <dbReference type="Pfam" id="PF02910"/>
    </source>
</evidence>
<dbReference type="AlphaFoldDB" id="A0A9X4KWQ8"/>
<gene>
    <name evidence="2" type="ORF">OMP40_08560</name>
</gene>
<dbReference type="GO" id="GO:0016491">
    <property type="term" value="F:oxidoreductase activity"/>
    <property type="evidence" value="ECO:0007669"/>
    <property type="project" value="InterPro"/>
</dbReference>
<dbReference type="SUPFAM" id="SSF46977">
    <property type="entry name" value="Succinate dehydrogenase/fumarate reductase flavoprotein C-terminal domain"/>
    <property type="match status" value="1"/>
</dbReference>
<dbReference type="Pfam" id="PF02910">
    <property type="entry name" value="Succ_DH_flav_C"/>
    <property type="match status" value="1"/>
</dbReference>
<organism evidence="2 3">
    <name type="scientific">Cohnella rhizosphaerae</name>
    <dbReference type="NCBI Taxonomy" id="1457232"/>
    <lineage>
        <taxon>Bacteria</taxon>
        <taxon>Bacillati</taxon>
        <taxon>Bacillota</taxon>
        <taxon>Bacilli</taxon>
        <taxon>Bacillales</taxon>
        <taxon>Paenibacillaceae</taxon>
        <taxon>Cohnella</taxon>
    </lineage>
</organism>
<dbReference type="Proteomes" id="UP001153404">
    <property type="component" value="Unassembled WGS sequence"/>
</dbReference>
<dbReference type="InterPro" id="IPR015939">
    <property type="entry name" value="Fum_Rdtase/Succ_DH_flav-like_C"/>
</dbReference>
<comment type="caution">
    <text evidence="2">The sequence shown here is derived from an EMBL/GenBank/DDBJ whole genome shotgun (WGS) entry which is preliminary data.</text>
</comment>
<evidence type="ECO:0000313" key="3">
    <source>
        <dbReference type="Proteomes" id="UP001153404"/>
    </source>
</evidence>
<dbReference type="InterPro" id="IPR037099">
    <property type="entry name" value="Fum_R/Succ_DH_flav-like_C_sf"/>
</dbReference>
<accession>A0A9X4KWQ8</accession>
<evidence type="ECO:0000313" key="2">
    <source>
        <dbReference type="EMBL" id="MDG0809407.1"/>
    </source>
</evidence>
<reference evidence="2" key="1">
    <citation type="submission" date="2022-10" db="EMBL/GenBank/DDBJ databases">
        <title>Comparative genomic analysis of Cohnella hashimotonis sp. nov., isolated from the International Space Station.</title>
        <authorList>
            <person name="Simpson A."/>
            <person name="Venkateswaran K."/>
        </authorList>
    </citation>
    <scope>NUCLEOTIDE SEQUENCE</scope>
    <source>
        <strain evidence="2">DSM 28161</strain>
    </source>
</reference>
<feature type="domain" description="Fumarate reductase/succinate dehydrogenase flavoprotein-like C-terminal" evidence="1">
    <location>
        <begin position="12"/>
        <end position="89"/>
    </location>
</feature>
<name>A0A9X4KWQ8_9BACL</name>
<proteinExistence type="predicted"/>
<dbReference type="Gene3D" id="1.20.58.100">
    <property type="entry name" value="Fumarate reductase/succinate dehydrogenase flavoprotein-like, C-terminal domain"/>
    <property type="match status" value="1"/>
</dbReference>
<dbReference type="EMBL" id="JAPDIA010000003">
    <property type="protein sequence ID" value="MDG0809407.1"/>
    <property type="molecule type" value="Genomic_DNA"/>
</dbReference>
<protein>
    <recommendedName>
        <fullName evidence="1">Fumarate reductase/succinate dehydrogenase flavoprotein-like C-terminal domain-containing protein</fullName>
    </recommendedName>
</protein>
<sequence>MADIQRDVLPLNINFYRSEPGIAGALGRLDALREALRGSLPGTVQGRVRVREAAGMLAVARWMYTAALARKETRGLAALAEYPALDPKQTHRLILSGIEDIAVGTERAPHAGELGQAKVEAS</sequence>
<keyword evidence="3" id="KW-1185">Reference proteome</keyword>